<evidence type="ECO:0000256" key="1">
    <source>
        <dbReference type="SAM" id="MobiDB-lite"/>
    </source>
</evidence>
<dbReference type="EMBL" id="PHRB01000007">
    <property type="protein sequence ID" value="PJO66526.1"/>
    <property type="molecule type" value="Genomic_DNA"/>
</dbReference>
<evidence type="ECO:0000313" key="3">
    <source>
        <dbReference type="Proteomes" id="UP000231878"/>
    </source>
</evidence>
<dbReference type="Proteomes" id="UP000231878">
    <property type="component" value="Unassembled WGS sequence"/>
</dbReference>
<proteinExistence type="predicted"/>
<organism evidence="2 3">
    <name type="scientific">Burkholderia pseudomallei</name>
    <name type="common">Pseudomonas pseudomallei</name>
    <dbReference type="NCBI Taxonomy" id="28450"/>
    <lineage>
        <taxon>Bacteria</taxon>
        <taxon>Pseudomonadati</taxon>
        <taxon>Pseudomonadota</taxon>
        <taxon>Betaproteobacteria</taxon>
        <taxon>Burkholderiales</taxon>
        <taxon>Burkholderiaceae</taxon>
        <taxon>Burkholderia</taxon>
        <taxon>pseudomallei group</taxon>
    </lineage>
</organism>
<comment type="caution">
    <text evidence="2">The sequence shown here is derived from an EMBL/GenBank/DDBJ whole genome shotgun (WGS) entry which is preliminary data.</text>
</comment>
<name>A0AAX0UE45_BURPE</name>
<gene>
    <name evidence="2" type="ORF">CWD88_09900</name>
</gene>
<sequence>MRRIGEWSAPGGPQRRAADAIGRCRSCASRCELANGIRPPALQRLSRRRSPHTRAVAQPAT</sequence>
<reference evidence="2 3" key="1">
    <citation type="submission" date="2017-11" db="EMBL/GenBank/DDBJ databases">
        <title>Molecular characterization of Burkholderia pseudomallei and closely related isolates from Vietnam.</title>
        <authorList>
            <person name="Ustinov D.V."/>
            <person name="Antonov A.S."/>
            <person name="Avdusheva E.F."/>
            <person name="Shpak I.M."/>
            <person name="Zakharova I.B."/>
            <person name="Thi L.A."/>
            <person name="Teteryatnikova N."/>
            <person name="Lopasteyskaya Y.A."/>
            <person name="Kuzyutina J.A."/>
            <person name="Ngo T.N."/>
            <person name="Victorov D.V."/>
        </authorList>
    </citation>
    <scope>NUCLEOTIDE SEQUENCE [LARGE SCALE GENOMIC DNA]</scope>
    <source>
        <strain evidence="2 3">V1512</strain>
    </source>
</reference>
<evidence type="ECO:0000313" key="2">
    <source>
        <dbReference type="EMBL" id="PJO66526.1"/>
    </source>
</evidence>
<protein>
    <submittedName>
        <fullName evidence="2">Uncharacterized protein</fullName>
    </submittedName>
</protein>
<dbReference type="AlphaFoldDB" id="A0AAX0UE45"/>
<feature type="region of interest" description="Disordered" evidence="1">
    <location>
        <begin position="42"/>
        <end position="61"/>
    </location>
</feature>
<accession>A0AAX0UE45</accession>